<dbReference type="InterPro" id="IPR002017">
    <property type="entry name" value="Spectrin_repeat"/>
</dbReference>
<evidence type="ECO:0000256" key="4">
    <source>
        <dbReference type="ARBA" id="ARBA00022837"/>
    </source>
</evidence>
<dbReference type="CDD" id="cd21214">
    <property type="entry name" value="CH_ACTN_rpt1"/>
    <property type="match status" value="1"/>
</dbReference>
<evidence type="ECO:0000259" key="6">
    <source>
        <dbReference type="PROSITE" id="PS50021"/>
    </source>
</evidence>
<dbReference type="GO" id="GO:0046872">
    <property type="term" value="F:metal ion binding"/>
    <property type="evidence" value="ECO:0007669"/>
    <property type="project" value="UniProtKB-KW"/>
</dbReference>
<protein>
    <submittedName>
        <fullName evidence="7">Calponin homology (CH) domain-containing protein</fullName>
    </submittedName>
</protein>
<dbReference type="InterPro" id="IPR011992">
    <property type="entry name" value="EF-hand-dom_pair"/>
</dbReference>
<keyword evidence="3" id="KW-0677">Repeat</keyword>
<proteinExistence type="inferred from homology"/>
<dbReference type="SUPFAM" id="SSF47576">
    <property type="entry name" value="Calponin-homology domain, CH-domain"/>
    <property type="match status" value="1"/>
</dbReference>
<evidence type="ECO:0000256" key="2">
    <source>
        <dbReference type="ARBA" id="ARBA00022723"/>
    </source>
</evidence>
<dbReference type="FunFam" id="1.10.418.10:FF:000001">
    <property type="entry name" value="Actinin alpha 1"/>
    <property type="match status" value="1"/>
</dbReference>
<dbReference type="Gene3D" id="1.10.238.10">
    <property type="entry name" value="EF-hand"/>
    <property type="match status" value="2"/>
</dbReference>
<dbReference type="PROSITE" id="PS00019">
    <property type="entry name" value="ACTININ_1"/>
    <property type="match status" value="1"/>
</dbReference>
<dbReference type="PROSITE" id="PS50021">
    <property type="entry name" value="CH"/>
    <property type="match status" value="2"/>
</dbReference>
<keyword evidence="8" id="KW-1185">Reference proteome</keyword>
<keyword evidence="4" id="KW-0106">Calcium</keyword>
<dbReference type="Pfam" id="PF08726">
    <property type="entry name" value="EFhand_Ca_insen"/>
    <property type="match status" value="1"/>
</dbReference>
<keyword evidence="2" id="KW-0479">Metal-binding</keyword>
<dbReference type="SUPFAM" id="SSF47473">
    <property type="entry name" value="EF-hand"/>
    <property type="match status" value="2"/>
</dbReference>
<dbReference type="InterPro" id="IPR018159">
    <property type="entry name" value="Spectrin/alpha-actinin"/>
</dbReference>
<dbReference type="InterPro" id="IPR036872">
    <property type="entry name" value="CH_dom_sf"/>
</dbReference>
<evidence type="ECO:0000256" key="5">
    <source>
        <dbReference type="ARBA" id="ARBA00023203"/>
    </source>
</evidence>
<dbReference type="Pfam" id="PF00435">
    <property type="entry name" value="Spectrin"/>
    <property type="match status" value="1"/>
</dbReference>
<dbReference type="SMART" id="SM00150">
    <property type="entry name" value="SPEC"/>
    <property type="match status" value="1"/>
</dbReference>
<dbReference type="AlphaFoldDB" id="A0AAD4NK48"/>
<dbReference type="SMART" id="SM00033">
    <property type="entry name" value="CH"/>
    <property type="match status" value="2"/>
</dbReference>
<comment type="caution">
    <text evidence="7">The sequence shown here is derived from an EMBL/GenBank/DDBJ whole genome shotgun (WGS) entry which is preliminary data.</text>
</comment>
<comment type="similarity">
    <text evidence="1">Belongs to the alpha-actinin family.</text>
</comment>
<sequence>MLDYYGSRAQPYYKPVCEYTQPEEEWNRDALLDPAWERQQKKTFTAWCNSHLRKAGTGIQTIEEDFQSGLKLMLLLEVISGETLKRPDRGRMRFHKIANVNKALEYIESKGVKLVSIGAEEIVDGKVKMTLGLIWTIILRFAIQDISVGELSAKDGLLLWCQRQTAPYDNVKVQNFHTSWKDGLAFCALIHRHRPDLIDYNRLSRNNPMHNLNLAFDMAEKQFDIPKMLDAEDLCFAQKPEEKSIITYLSCLYHAFQSSEFPTRFSSHPILEAGHDFTFHSPQLNSPVRRQSHIFLNNGILVNHSQRFRSLSPSRIWSISGSKPGALNQHDTVLTEQIVPINVVEPAVRREVPIQVITNNSSQKDEQRRKLKTDNASSRICRIVSLAQELDEMKAQYESLASNLLDWIEIKTSALKNQSEASDMTLENIRRKTDDYRHYQVGEKPSRLEEKSKLLEMYKSIETKRRLHRRAPFTPSNGLLIESIAKAWTELERAEKWFENWLSDERNRVERLNALADKFRKKCHQHEKWISGKDDALKSDNYKLADFAKIKVLQKHHDVFESELNAHESDVNSISKIGRELRNLGYLQIEEVNEKCAKVCDDWGHIRNLADNRQQTLKAAEKITEEIDNLHLTFAKCVIALNSTMDRATEDIDDLVLAQDLEQLSRLIEDHNRVKKVQKDAEESLSRAINIESQISDIIEQNGLHTTLQSNPYTDITIELLKRKLIDLQSYISIRDTVLRDEQTRQQNNERICNIFVENANNIGEWLSDNLQDILKDDKFRTHEESTKLLKIMNQNLQTESPKLNELTRLNQDIQGNSVFPAKINSRYTSETLKADWDALKTTTTKTITELENHILKQSNKNIADDKLNEYRTSFNYFDKEQQGLDEDQLRACLISLGYIRGNGLDNYGDDIRIIMAKINPYHQGRISFQNFLDFMTRETSEADGLEQLIDSFRILAEGKPFINAEILKSEIPASQIDYCLKEMESFRDTTNHYDYVAFCRNMYNN</sequence>
<evidence type="ECO:0000256" key="3">
    <source>
        <dbReference type="ARBA" id="ARBA00022737"/>
    </source>
</evidence>
<dbReference type="CDD" id="cd00176">
    <property type="entry name" value="SPEC"/>
    <property type="match status" value="2"/>
</dbReference>
<organism evidence="7 8">
    <name type="scientific">Ditylenchus destructor</name>
    <dbReference type="NCBI Taxonomy" id="166010"/>
    <lineage>
        <taxon>Eukaryota</taxon>
        <taxon>Metazoa</taxon>
        <taxon>Ecdysozoa</taxon>
        <taxon>Nematoda</taxon>
        <taxon>Chromadorea</taxon>
        <taxon>Rhabditida</taxon>
        <taxon>Tylenchina</taxon>
        <taxon>Tylenchomorpha</taxon>
        <taxon>Sphaerularioidea</taxon>
        <taxon>Anguinidae</taxon>
        <taxon>Anguininae</taxon>
        <taxon>Ditylenchus</taxon>
    </lineage>
</organism>
<name>A0AAD4NK48_9BILA</name>
<dbReference type="GO" id="GO:0003779">
    <property type="term" value="F:actin binding"/>
    <property type="evidence" value="ECO:0007669"/>
    <property type="project" value="UniProtKB-KW"/>
</dbReference>
<dbReference type="EMBL" id="JAKKPZ010000001">
    <property type="protein sequence ID" value="KAI1728049.1"/>
    <property type="molecule type" value="Genomic_DNA"/>
</dbReference>
<dbReference type="InterPro" id="IPR014837">
    <property type="entry name" value="EF-hand_Ca_insen"/>
</dbReference>
<dbReference type="Gene3D" id="1.10.418.10">
    <property type="entry name" value="Calponin-like domain"/>
    <property type="match status" value="2"/>
</dbReference>
<dbReference type="PANTHER" id="PTHR11915">
    <property type="entry name" value="SPECTRIN/FILAMIN RELATED CYTOSKELETAL PROTEIN"/>
    <property type="match status" value="1"/>
</dbReference>
<evidence type="ECO:0000256" key="1">
    <source>
        <dbReference type="ARBA" id="ARBA00010255"/>
    </source>
</evidence>
<feature type="domain" description="Calponin-homology (CH)" evidence="6">
    <location>
        <begin position="38"/>
        <end position="142"/>
    </location>
</feature>
<dbReference type="Proteomes" id="UP001201812">
    <property type="component" value="Unassembled WGS sequence"/>
</dbReference>
<dbReference type="CDD" id="cd21216">
    <property type="entry name" value="CH_ACTN_rpt2"/>
    <property type="match status" value="1"/>
</dbReference>
<dbReference type="InterPro" id="IPR001715">
    <property type="entry name" value="CH_dom"/>
</dbReference>
<dbReference type="InterPro" id="IPR001589">
    <property type="entry name" value="Actinin_actin-bd_CS"/>
</dbReference>
<evidence type="ECO:0000313" key="8">
    <source>
        <dbReference type="Proteomes" id="UP001201812"/>
    </source>
</evidence>
<gene>
    <name evidence="7" type="ORF">DdX_00199</name>
</gene>
<dbReference type="FunFam" id="1.10.418.10:FF:000005">
    <property type="entry name" value="Actinin alpha 4"/>
    <property type="match status" value="1"/>
</dbReference>
<dbReference type="Pfam" id="PF00307">
    <property type="entry name" value="CH"/>
    <property type="match status" value="2"/>
</dbReference>
<dbReference type="PROSITE" id="PS00020">
    <property type="entry name" value="ACTININ_2"/>
    <property type="match status" value="1"/>
</dbReference>
<feature type="domain" description="Calponin-homology (CH)" evidence="6">
    <location>
        <begin position="151"/>
        <end position="257"/>
    </location>
</feature>
<evidence type="ECO:0000313" key="7">
    <source>
        <dbReference type="EMBL" id="KAI1728049.1"/>
    </source>
</evidence>
<dbReference type="SUPFAM" id="SSF46966">
    <property type="entry name" value="Spectrin repeat"/>
    <property type="match status" value="4"/>
</dbReference>
<dbReference type="Gene3D" id="1.20.58.60">
    <property type="match status" value="4"/>
</dbReference>
<reference evidence="7" key="1">
    <citation type="submission" date="2022-01" db="EMBL/GenBank/DDBJ databases">
        <title>Genome Sequence Resource for Two Populations of Ditylenchus destructor, the Migratory Endoparasitic Phytonematode.</title>
        <authorList>
            <person name="Zhang H."/>
            <person name="Lin R."/>
            <person name="Xie B."/>
        </authorList>
    </citation>
    <scope>NUCLEOTIDE SEQUENCE</scope>
    <source>
        <strain evidence="7">BazhouSP</strain>
    </source>
</reference>
<dbReference type="SMART" id="SM01184">
    <property type="entry name" value="efhand_Ca_insen"/>
    <property type="match status" value="1"/>
</dbReference>
<accession>A0AAD4NK48</accession>
<keyword evidence="5" id="KW-0009">Actin-binding</keyword>